<comment type="function">
    <text evidence="5">Member of a network of 50S ribosomal subunit biogenesis factors which assembles along the 30S-50S interface, preventing incorrect 23S rRNA structures from forming. Promotes peptidyl transferase center (PTC) maturation.</text>
</comment>
<dbReference type="SUPFAM" id="SSF158710">
    <property type="entry name" value="PSPTO4464-like"/>
    <property type="match status" value="1"/>
</dbReference>
<dbReference type="GO" id="GO:1902626">
    <property type="term" value="P:assembly of large subunit precursor of preribosome"/>
    <property type="evidence" value="ECO:0007669"/>
    <property type="project" value="UniProtKB-UniRule"/>
</dbReference>
<reference evidence="7 8" key="1">
    <citation type="submission" date="2016-12" db="EMBL/GenBank/DDBJ databases">
        <title>Complete genome sequence of Thauera chlorobenzoica, a Betaproteobacterium degrading haloaromatics anaerobically to CO2 and halides.</title>
        <authorList>
            <person name="Goris T."/>
            <person name="Mergelsberg M."/>
            <person name="Boll M."/>
        </authorList>
    </citation>
    <scope>NUCLEOTIDE SEQUENCE [LARGE SCALE GENOMIC DNA]</scope>
    <source>
        <strain evidence="7 8">3CB1</strain>
    </source>
</reference>
<dbReference type="EMBL" id="CP018839">
    <property type="protein sequence ID" value="APR06108.1"/>
    <property type="molecule type" value="Genomic_DNA"/>
</dbReference>
<keyword evidence="3 5" id="KW-0699">rRNA-binding</keyword>
<evidence type="ECO:0000256" key="4">
    <source>
        <dbReference type="ARBA" id="ARBA00022884"/>
    </source>
</evidence>
<gene>
    <name evidence="5" type="primary">darP</name>
    <name evidence="7" type="ORF">Tchl_3302</name>
</gene>
<sequence>MRSDSRHSPHPAVPDEDDFVEPASKSSRKREMHALQDLGEQLVALSAERLKKVPLPDVLYDAIRAAQGFKMEARRRQMQYIGKLMRKIDPAPIQAQLEIFAGNSAAEVAKMHRLERLRSDLLEDEKVIGSIAESWPGADLQYLRTLRRNALKEREAGKPPKSFREIFRVLRELQEAQDAAAEEAGEGAPGVATAPGETAGE</sequence>
<dbReference type="Gene3D" id="1.10.60.30">
    <property type="entry name" value="PSPTO4464-like domains"/>
    <property type="match status" value="2"/>
</dbReference>
<feature type="region of interest" description="Disordered" evidence="6">
    <location>
        <begin position="1"/>
        <end position="30"/>
    </location>
</feature>
<dbReference type="STRING" id="96773.Tchl_3302"/>
<comment type="subcellular location">
    <subcellularLocation>
        <location evidence="5">Cytoplasm</location>
    </subcellularLocation>
    <text evidence="5">Associates with late stage pre-50S ribosomal subunits.</text>
</comment>
<evidence type="ECO:0000256" key="2">
    <source>
        <dbReference type="ARBA" id="ARBA00022517"/>
    </source>
</evidence>
<accession>A0A1L6FGQ3</accession>
<dbReference type="Proteomes" id="UP000185739">
    <property type="component" value="Chromosome"/>
</dbReference>
<dbReference type="NCBIfam" id="NF003593">
    <property type="entry name" value="PRK05255.1-1"/>
    <property type="match status" value="1"/>
</dbReference>
<organism evidence="7 8">
    <name type="scientific">Thauera chlorobenzoica</name>
    <dbReference type="NCBI Taxonomy" id="96773"/>
    <lineage>
        <taxon>Bacteria</taxon>
        <taxon>Pseudomonadati</taxon>
        <taxon>Pseudomonadota</taxon>
        <taxon>Betaproteobacteria</taxon>
        <taxon>Rhodocyclales</taxon>
        <taxon>Zoogloeaceae</taxon>
        <taxon>Thauera</taxon>
    </lineage>
</organism>
<dbReference type="PANTHER" id="PTHR38101">
    <property type="entry name" value="UPF0307 PROTEIN YJGA"/>
    <property type="match status" value="1"/>
</dbReference>
<evidence type="ECO:0000256" key="6">
    <source>
        <dbReference type="SAM" id="MobiDB-lite"/>
    </source>
</evidence>
<dbReference type="AlphaFoldDB" id="A0A1L6FGQ3"/>
<dbReference type="PANTHER" id="PTHR38101:SF1">
    <property type="entry name" value="UPF0307 PROTEIN YJGA"/>
    <property type="match status" value="1"/>
</dbReference>
<keyword evidence="2 5" id="KW-0690">Ribosome biogenesis</keyword>
<dbReference type="KEGG" id="tcl:Tchl_3302"/>
<proteinExistence type="inferred from homology"/>
<evidence type="ECO:0000313" key="7">
    <source>
        <dbReference type="EMBL" id="APR06108.1"/>
    </source>
</evidence>
<evidence type="ECO:0000256" key="3">
    <source>
        <dbReference type="ARBA" id="ARBA00022730"/>
    </source>
</evidence>
<feature type="compositionally biased region" description="Low complexity" evidence="6">
    <location>
        <begin position="189"/>
        <end position="201"/>
    </location>
</feature>
<dbReference type="GO" id="GO:0043022">
    <property type="term" value="F:ribosome binding"/>
    <property type="evidence" value="ECO:0007669"/>
    <property type="project" value="UniProtKB-UniRule"/>
</dbReference>
<dbReference type="CDD" id="cd16331">
    <property type="entry name" value="YjgA-like"/>
    <property type="match status" value="1"/>
</dbReference>
<comment type="similarity">
    <text evidence="5">Belongs to the DarP family.</text>
</comment>
<dbReference type="InterPro" id="IPR006839">
    <property type="entry name" value="DarP"/>
</dbReference>
<dbReference type="Pfam" id="PF04751">
    <property type="entry name" value="DarP"/>
    <property type="match status" value="1"/>
</dbReference>
<keyword evidence="8" id="KW-1185">Reference proteome</keyword>
<name>A0A1L6FGQ3_9RHOO</name>
<dbReference type="InterPro" id="IPR023153">
    <property type="entry name" value="DarP_sf"/>
</dbReference>
<keyword evidence="4 5" id="KW-0694">RNA-binding</keyword>
<dbReference type="GO" id="GO:0005829">
    <property type="term" value="C:cytosol"/>
    <property type="evidence" value="ECO:0007669"/>
    <property type="project" value="TreeGrafter"/>
</dbReference>
<evidence type="ECO:0000256" key="5">
    <source>
        <dbReference type="HAMAP-Rule" id="MF_00765"/>
    </source>
</evidence>
<dbReference type="PIRSF" id="PIRSF016183">
    <property type="entry name" value="UCP016183"/>
    <property type="match status" value="1"/>
</dbReference>
<keyword evidence="1 5" id="KW-0963">Cytoplasm</keyword>
<feature type="region of interest" description="Disordered" evidence="6">
    <location>
        <begin position="177"/>
        <end position="201"/>
    </location>
</feature>
<dbReference type="HAMAP" id="MF_00765">
    <property type="entry name" value="DarP"/>
    <property type="match status" value="1"/>
</dbReference>
<evidence type="ECO:0000313" key="8">
    <source>
        <dbReference type="Proteomes" id="UP000185739"/>
    </source>
</evidence>
<protein>
    <recommendedName>
        <fullName evidence="5">Dual-action ribosomal maturation protein DarP</fullName>
    </recommendedName>
    <alternativeName>
        <fullName evidence="5">Large ribosomal subunit assembly factor DarP</fullName>
    </alternativeName>
</protein>
<evidence type="ECO:0000256" key="1">
    <source>
        <dbReference type="ARBA" id="ARBA00022490"/>
    </source>
</evidence>
<dbReference type="GO" id="GO:0019843">
    <property type="term" value="F:rRNA binding"/>
    <property type="evidence" value="ECO:0007669"/>
    <property type="project" value="UniProtKB-UniRule"/>
</dbReference>